<protein>
    <recommendedName>
        <fullName evidence="4 14">Phosphoribosylamine--glycine ligase</fullName>
        <ecNumber evidence="4 14">6.3.4.13</ecNumber>
    </recommendedName>
    <alternativeName>
        <fullName evidence="14">GARS</fullName>
    </alternativeName>
    <alternativeName>
        <fullName evidence="12 14">Glycinamide ribonucleotide synthetase</fullName>
    </alternativeName>
    <alternativeName>
        <fullName evidence="13 14">Phosphoribosylglycinamide synthetase</fullName>
    </alternativeName>
</protein>
<evidence type="ECO:0000256" key="7">
    <source>
        <dbReference type="ARBA" id="ARBA00022741"/>
    </source>
</evidence>
<evidence type="ECO:0000256" key="14">
    <source>
        <dbReference type="HAMAP-Rule" id="MF_00138"/>
    </source>
</evidence>
<reference evidence="17 18" key="1">
    <citation type="journal article" date="2019" name="Int. J. Syst. Evol. Microbiol.">
        <title>Lactobacillus salitolerans sp. nov., a novel lactic acid bacterium isolated from spent mushroom substrates.</title>
        <authorList>
            <person name="Tohno M."/>
            <person name="Tanizawa Y."/>
            <person name="Kojima Y."/>
            <person name="Sakamoto M."/>
            <person name="Nakamura Y."/>
            <person name="Ohkuma M."/>
            <person name="Kobayashi H."/>
        </authorList>
    </citation>
    <scope>NUCLEOTIDE SEQUENCE [LARGE SCALE GENOMIC DNA]</scope>
    <source>
        <strain evidence="17 18">YK43</strain>
    </source>
</reference>
<keyword evidence="8 14" id="KW-0658">Purine biosynthesis</keyword>
<dbReference type="InterPro" id="IPR011761">
    <property type="entry name" value="ATP-grasp"/>
</dbReference>
<dbReference type="GO" id="GO:0006189">
    <property type="term" value="P:'de novo' IMP biosynthetic process"/>
    <property type="evidence" value="ECO:0007669"/>
    <property type="project" value="UniProtKB-UniRule"/>
</dbReference>
<keyword evidence="9 15" id="KW-0067">ATP-binding</keyword>
<evidence type="ECO:0000256" key="10">
    <source>
        <dbReference type="ARBA" id="ARBA00023211"/>
    </source>
</evidence>
<name>A0A401ITC2_9LACO</name>
<dbReference type="InterPro" id="IPR037123">
    <property type="entry name" value="PRibGlycinamide_synth_C_sf"/>
</dbReference>
<dbReference type="EMBL" id="BFFP01000017">
    <property type="protein sequence ID" value="GBG94768.1"/>
    <property type="molecule type" value="Genomic_DNA"/>
</dbReference>
<proteinExistence type="inferred from homology"/>
<dbReference type="PROSITE" id="PS00184">
    <property type="entry name" value="GARS"/>
    <property type="match status" value="1"/>
</dbReference>
<dbReference type="SUPFAM" id="SSF51246">
    <property type="entry name" value="Rudiment single hybrid motif"/>
    <property type="match status" value="1"/>
</dbReference>
<dbReference type="Gene3D" id="3.30.470.20">
    <property type="entry name" value="ATP-grasp fold, B domain"/>
    <property type="match status" value="1"/>
</dbReference>
<dbReference type="SUPFAM" id="SSF56059">
    <property type="entry name" value="Glutathione synthetase ATP-binding domain-like"/>
    <property type="match status" value="1"/>
</dbReference>
<dbReference type="Proteomes" id="UP000286848">
    <property type="component" value="Unassembled WGS sequence"/>
</dbReference>
<dbReference type="InterPro" id="IPR013815">
    <property type="entry name" value="ATP_grasp_subdomain_1"/>
</dbReference>
<dbReference type="FunFam" id="3.40.50.20:FF:000006">
    <property type="entry name" value="Phosphoribosylamine--glycine ligase, chloroplastic"/>
    <property type="match status" value="1"/>
</dbReference>
<evidence type="ECO:0000313" key="17">
    <source>
        <dbReference type="EMBL" id="GBG94768.1"/>
    </source>
</evidence>
<dbReference type="SMART" id="SM01210">
    <property type="entry name" value="GARS_C"/>
    <property type="match status" value="1"/>
</dbReference>
<evidence type="ECO:0000256" key="15">
    <source>
        <dbReference type="PROSITE-ProRule" id="PRU00409"/>
    </source>
</evidence>
<comment type="similarity">
    <text evidence="11 14">Belongs to the GARS family.</text>
</comment>
<comment type="pathway">
    <text evidence="3 14">Purine metabolism; IMP biosynthesis via de novo pathway; N(1)-(5-phospho-D-ribosyl)glycinamide from 5-phospho-alpha-D-ribose 1-diphosphate: step 2/2.</text>
</comment>
<dbReference type="Pfam" id="PF02844">
    <property type="entry name" value="GARS_N"/>
    <property type="match status" value="1"/>
</dbReference>
<evidence type="ECO:0000256" key="6">
    <source>
        <dbReference type="ARBA" id="ARBA00022723"/>
    </source>
</evidence>
<keyword evidence="5 14" id="KW-0436">Ligase</keyword>
<dbReference type="Gene3D" id="3.40.50.20">
    <property type="match status" value="1"/>
</dbReference>
<evidence type="ECO:0000256" key="13">
    <source>
        <dbReference type="ARBA" id="ARBA00042864"/>
    </source>
</evidence>
<dbReference type="NCBIfam" id="TIGR00877">
    <property type="entry name" value="purD"/>
    <property type="match status" value="1"/>
</dbReference>
<dbReference type="InterPro" id="IPR020561">
    <property type="entry name" value="PRibGlycinamid_synth_ATP-grasp"/>
</dbReference>
<dbReference type="HAMAP" id="MF_00138">
    <property type="entry name" value="GARS"/>
    <property type="match status" value="1"/>
</dbReference>
<feature type="domain" description="ATP-grasp" evidence="16">
    <location>
        <begin position="109"/>
        <end position="309"/>
    </location>
</feature>
<dbReference type="Pfam" id="PF02843">
    <property type="entry name" value="GARS_C"/>
    <property type="match status" value="1"/>
</dbReference>
<dbReference type="UniPathway" id="UPA00074">
    <property type="reaction ID" value="UER00125"/>
</dbReference>
<evidence type="ECO:0000256" key="2">
    <source>
        <dbReference type="ARBA" id="ARBA00001946"/>
    </source>
</evidence>
<dbReference type="GO" id="GO:0046872">
    <property type="term" value="F:metal ion binding"/>
    <property type="evidence" value="ECO:0007669"/>
    <property type="project" value="UniProtKB-KW"/>
</dbReference>
<evidence type="ECO:0000256" key="12">
    <source>
        <dbReference type="ARBA" id="ARBA00042242"/>
    </source>
</evidence>
<dbReference type="InterPro" id="IPR000115">
    <property type="entry name" value="PRibGlycinamide_synth"/>
</dbReference>
<comment type="cofactor">
    <cofactor evidence="1">
        <name>Mn(2+)</name>
        <dbReference type="ChEBI" id="CHEBI:29035"/>
    </cofactor>
</comment>
<evidence type="ECO:0000256" key="1">
    <source>
        <dbReference type="ARBA" id="ARBA00001936"/>
    </source>
</evidence>
<organism evidence="17 18">
    <name type="scientific">Ligilactobacillus salitolerans</name>
    <dbReference type="NCBI Taxonomy" id="1808352"/>
    <lineage>
        <taxon>Bacteria</taxon>
        <taxon>Bacillati</taxon>
        <taxon>Bacillota</taxon>
        <taxon>Bacilli</taxon>
        <taxon>Lactobacillales</taxon>
        <taxon>Lactobacillaceae</taxon>
        <taxon>Ligilactobacillus</taxon>
    </lineage>
</organism>
<dbReference type="SMART" id="SM01209">
    <property type="entry name" value="GARS_A"/>
    <property type="match status" value="1"/>
</dbReference>
<dbReference type="Gene3D" id="3.90.600.10">
    <property type="entry name" value="Phosphoribosylglycinamide synthetase, C-terminal domain"/>
    <property type="match status" value="1"/>
</dbReference>
<keyword evidence="10" id="KW-0464">Manganese</keyword>
<comment type="cofactor">
    <cofactor evidence="2">
        <name>Mg(2+)</name>
        <dbReference type="ChEBI" id="CHEBI:18420"/>
    </cofactor>
</comment>
<dbReference type="PANTHER" id="PTHR43472">
    <property type="entry name" value="PHOSPHORIBOSYLAMINE--GLYCINE LIGASE"/>
    <property type="match status" value="1"/>
</dbReference>
<evidence type="ECO:0000256" key="8">
    <source>
        <dbReference type="ARBA" id="ARBA00022755"/>
    </source>
</evidence>
<dbReference type="Gene3D" id="3.30.1490.20">
    <property type="entry name" value="ATP-grasp fold, A domain"/>
    <property type="match status" value="1"/>
</dbReference>
<dbReference type="GO" id="GO:0005524">
    <property type="term" value="F:ATP binding"/>
    <property type="evidence" value="ECO:0007669"/>
    <property type="project" value="UniProtKB-UniRule"/>
</dbReference>
<evidence type="ECO:0000313" key="18">
    <source>
        <dbReference type="Proteomes" id="UP000286848"/>
    </source>
</evidence>
<sequence>MKNVLVIGAGAREHAIAATFMRSPQVDRVYCAPGNPGMVKSGVQLADIAENDFESLAEFVEQKQVDLVFVGPEAPLADGIVDFLQKRGVQVFGPSQSAARLESDKKFAKNFMLRNQVPTAAFATFSDYETALVYAQNLSFPLVIKENGLAGGKGVQIVTESAQLEKALHQAFTQGSQVLVEEYLAGEEFSLMLFVGGPEPVVLPISQDHKKIFAGEKGPNTGGMGAYSPVPHITSEIVEQARQTIVEPTIAGLKKEGLEYSGTLYIGCMLTPTGIKVIEYNVRLGDPETQVLLPQLTSDFYTAITDLTAGRTPDMKWQGQDFYLGTVVAAPGYPSQPKQGLPLPELSANVFYAGVVSAGKRLLSSGGRIFTLVEHAPNLKEAQAKVNAALGKLDLAEFYYREDIGFRDL</sequence>
<keyword evidence="6" id="KW-0479">Metal-binding</keyword>
<dbReference type="EC" id="6.3.4.13" evidence="4 14"/>
<dbReference type="Pfam" id="PF01071">
    <property type="entry name" value="GARS_A"/>
    <property type="match status" value="1"/>
</dbReference>
<dbReference type="InterPro" id="IPR020560">
    <property type="entry name" value="PRibGlycinamide_synth_C-dom"/>
</dbReference>
<accession>A0A401ITC2</accession>
<gene>
    <name evidence="14 17" type="primary">purD</name>
    <name evidence="17" type="ORF">LFYK43_12270</name>
</gene>
<comment type="catalytic activity">
    <reaction evidence="14">
        <text>5-phospho-beta-D-ribosylamine + glycine + ATP = N(1)-(5-phospho-beta-D-ribosyl)glycinamide + ADP + phosphate + H(+)</text>
        <dbReference type="Rhea" id="RHEA:17453"/>
        <dbReference type="ChEBI" id="CHEBI:15378"/>
        <dbReference type="ChEBI" id="CHEBI:30616"/>
        <dbReference type="ChEBI" id="CHEBI:43474"/>
        <dbReference type="ChEBI" id="CHEBI:57305"/>
        <dbReference type="ChEBI" id="CHEBI:58681"/>
        <dbReference type="ChEBI" id="CHEBI:143788"/>
        <dbReference type="ChEBI" id="CHEBI:456216"/>
        <dbReference type="EC" id="6.3.4.13"/>
    </reaction>
</comment>
<evidence type="ECO:0000256" key="3">
    <source>
        <dbReference type="ARBA" id="ARBA00005174"/>
    </source>
</evidence>
<comment type="caution">
    <text evidence="17">The sequence shown here is derived from an EMBL/GenBank/DDBJ whole genome shotgun (WGS) entry which is preliminary data.</text>
</comment>
<dbReference type="RefSeq" id="WP_124976485.1">
    <property type="nucleotide sequence ID" value="NZ_BFFP01000017.1"/>
</dbReference>
<evidence type="ECO:0000256" key="9">
    <source>
        <dbReference type="ARBA" id="ARBA00022840"/>
    </source>
</evidence>
<evidence type="ECO:0000256" key="11">
    <source>
        <dbReference type="ARBA" id="ARBA00038345"/>
    </source>
</evidence>
<keyword evidence="7 15" id="KW-0547">Nucleotide-binding</keyword>
<dbReference type="PROSITE" id="PS50975">
    <property type="entry name" value="ATP_GRASP"/>
    <property type="match status" value="1"/>
</dbReference>
<keyword evidence="18" id="KW-1185">Reference proteome</keyword>
<dbReference type="InterPro" id="IPR011054">
    <property type="entry name" value="Rudment_hybrid_motif"/>
</dbReference>
<dbReference type="InterPro" id="IPR020562">
    <property type="entry name" value="PRibGlycinamide_synth_N"/>
</dbReference>
<evidence type="ECO:0000259" key="16">
    <source>
        <dbReference type="PROSITE" id="PS50975"/>
    </source>
</evidence>
<evidence type="ECO:0000256" key="4">
    <source>
        <dbReference type="ARBA" id="ARBA00013255"/>
    </source>
</evidence>
<dbReference type="InterPro" id="IPR016185">
    <property type="entry name" value="PreATP-grasp_dom_sf"/>
</dbReference>
<dbReference type="SUPFAM" id="SSF52440">
    <property type="entry name" value="PreATP-grasp domain"/>
    <property type="match status" value="1"/>
</dbReference>
<evidence type="ECO:0000256" key="5">
    <source>
        <dbReference type="ARBA" id="ARBA00022598"/>
    </source>
</evidence>
<dbReference type="GO" id="GO:0004637">
    <property type="term" value="F:phosphoribosylamine-glycine ligase activity"/>
    <property type="evidence" value="ECO:0007669"/>
    <property type="project" value="UniProtKB-UniRule"/>
</dbReference>
<dbReference type="OrthoDB" id="9807240at2"/>
<dbReference type="InterPro" id="IPR020559">
    <property type="entry name" value="PRibGlycinamide_synth_CS"/>
</dbReference>
<dbReference type="PANTHER" id="PTHR43472:SF1">
    <property type="entry name" value="PHOSPHORIBOSYLAMINE--GLYCINE LIGASE, CHLOROPLASTIC"/>
    <property type="match status" value="1"/>
</dbReference>
<dbReference type="AlphaFoldDB" id="A0A401ITC2"/>
<dbReference type="GO" id="GO:0009113">
    <property type="term" value="P:purine nucleobase biosynthetic process"/>
    <property type="evidence" value="ECO:0007669"/>
    <property type="project" value="InterPro"/>
</dbReference>